<gene>
    <name evidence="1" type="ORF">V2W30_04915</name>
</gene>
<evidence type="ECO:0000313" key="1">
    <source>
        <dbReference type="EMBL" id="WWQ62757.1"/>
    </source>
</evidence>
<organism evidence="1 2">
    <name type="scientific">Streptomyces citrinus</name>
    <dbReference type="NCBI Taxonomy" id="3118173"/>
    <lineage>
        <taxon>Bacteria</taxon>
        <taxon>Bacillati</taxon>
        <taxon>Actinomycetota</taxon>
        <taxon>Actinomycetes</taxon>
        <taxon>Kitasatosporales</taxon>
        <taxon>Streptomycetaceae</taxon>
        <taxon>Streptomyces</taxon>
    </lineage>
</organism>
<name>A0ACD5A6D5_9ACTN</name>
<sequence length="169" mass="18811">MDRVSPEMADEVRLTVDEYAAVHTAVRSALGPAWTLNSLFEAWGALVADVEEGYGWSAPELANDLECRTALARIWRLLPPRVRAIRQPELDGIDERFRSSTVGWPGQGDRGLRWWLHRVPRQIEAEIPDLNAQGWPMGWDVLPFPRPGAVEITGTGKTCQVDGLNAELG</sequence>
<keyword evidence="2" id="KW-1185">Reference proteome</keyword>
<accession>A0ACD5A6D5</accession>
<protein>
    <submittedName>
        <fullName evidence="1">Uncharacterized protein</fullName>
    </submittedName>
</protein>
<proteinExistence type="predicted"/>
<evidence type="ECO:0000313" key="2">
    <source>
        <dbReference type="Proteomes" id="UP001432251"/>
    </source>
</evidence>
<dbReference type="Proteomes" id="UP001432251">
    <property type="component" value="Chromosome"/>
</dbReference>
<dbReference type="EMBL" id="CP146022">
    <property type="protein sequence ID" value="WWQ62757.1"/>
    <property type="molecule type" value="Genomic_DNA"/>
</dbReference>
<reference evidence="1" key="1">
    <citation type="journal article" date="2025" name="Int. J. Syst. Evol. Microbiol.">
        <title>Streptomyces citrinus sp. nov., with yellow diffusible pigment.</title>
        <authorList>
            <person name="He Y."/>
            <person name="Yang E."/>
            <person name="Xu J."/>
            <person name="Sun Y."/>
            <person name="Sun L."/>
        </authorList>
    </citation>
    <scope>NUCLEOTIDE SEQUENCE</scope>
    <source>
        <strain evidence="1">Q6</strain>
    </source>
</reference>